<dbReference type="Pfam" id="PF11072">
    <property type="entry name" value="DUF2859"/>
    <property type="match status" value="1"/>
</dbReference>
<feature type="chain" id="PRO_5004640840" description="Integrating conjugative element protein" evidence="1">
    <location>
        <begin position="25"/>
        <end position="133"/>
    </location>
</feature>
<reference evidence="2 3" key="1">
    <citation type="submission" date="2013-09" db="EMBL/GenBank/DDBJ databases">
        <title>Whole genome shotgun sequence of Vibrio azureus NBRC 104587.</title>
        <authorList>
            <person name="Isaki S."/>
            <person name="Hosoyama A."/>
            <person name="Numata M."/>
            <person name="Hashimoto M."/>
            <person name="Hosoyama Y."/>
            <person name="Tsuchikane K."/>
            <person name="Noguchi M."/>
            <person name="Hirakata S."/>
            <person name="Ichikawa N."/>
            <person name="Ohji S."/>
            <person name="Yamazoe A."/>
            <person name="Fujita N."/>
        </authorList>
    </citation>
    <scope>NUCLEOTIDE SEQUENCE [LARGE SCALE GENOMIC DNA]</scope>
    <source>
        <strain evidence="2 3">NBRC 104587</strain>
    </source>
</reference>
<evidence type="ECO:0000256" key="1">
    <source>
        <dbReference type="SAM" id="SignalP"/>
    </source>
</evidence>
<sequence length="133" mass="15034">MKHFLTKSLLSGLVIMGVTIPAQASDPMLGMLPVHTPELSPGKVVRRSLNQVVSPPVFIVGDDPLSHRWLEAKRDYLVRIHAMGMVVNVRDKAGWHRLQRYGLPLYPVPGHDFAKAFELNHYPVLLEQHDIKQ</sequence>
<dbReference type="InterPro" id="IPR021300">
    <property type="entry name" value="Integr_conj_element_PFL4695"/>
</dbReference>
<keyword evidence="3" id="KW-1185">Reference proteome</keyword>
<evidence type="ECO:0000313" key="3">
    <source>
        <dbReference type="Proteomes" id="UP000016567"/>
    </source>
</evidence>
<gene>
    <name evidence="2" type="ORF">VAZ01S_039_00340</name>
</gene>
<keyword evidence="1" id="KW-0732">Signal</keyword>
<organism evidence="2 3">
    <name type="scientific">Vibrio azureus NBRC 104587</name>
    <dbReference type="NCBI Taxonomy" id="1219077"/>
    <lineage>
        <taxon>Bacteria</taxon>
        <taxon>Pseudomonadati</taxon>
        <taxon>Pseudomonadota</taxon>
        <taxon>Gammaproteobacteria</taxon>
        <taxon>Vibrionales</taxon>
        <taxon>Vibrionaceae</taxon>
        <taxon>Vibrio</taxon>
    </lineage>
</organism>
<feature type="signal peptide" evidence="1">
    <location>
        <begin position="1"/>
        <end position="24"/>
    </location>
</feature>
<proteinExistence type="predicted"/>
<accession>U3C451</accession>
<name>U3C451_9VIBR</name>
<dbReference type="EMBL" id="BATL01000039">
    <property type="protein sequence ID" value="GAD76209.1"/>
    <property type="molecule type" value="Genomic_DNA"/>
</dbReference>
<dbReference type="NCBIfam" id="TIGR03765">
    <property type="entry name" value="ICE_PFL_4695"/>
    <property type="match status" value="1"/>
</dbReference>
<dbReference type="eggNOG" id="COG3279">
    <property type="taxonomic scope" value="Bacteria"/>
</dbReference>
<dbReference type="Proteomes" id="UP000016567">
    <property type="component" value="Unassembled WGS sequence"/>
</dbReference>
<dbReference type="AlphaFoldDB" id="U3C451"/>
<protein>
    <recommendedName>
        <fullName evidence="4">Integrating conjugative element protein</fullName>
    </recommendedName>
</protein>
<dbReference type="STRING" id="1219077.VAZ01S_039_00340"/>
<comment type="caution">
    <text evidence="2">The sequence shown here is derived from an EMBL/GenBank/DDBJ whole genome shotgun (WGS) entry which is preliminary data.</text>
</comment>
<evidence type="ECO:0008006" key="4">
    <source>
        <dbReference type="Google" id="ProtNLM"/>
    </source>
</evidence>
<evidence type="ECO:0000313" key="2">
    <source>
        <dbReference type="EMBL" id="GAD76209.1"/>
    </source>
</evidence>